<evidence type="ECO:0000256" key="1">
    <source>
        <dbReference type="ARBA" id="ARBA00022679"/>
    </source>
</evidence>
<keyword evidence="2" id="KW-0949">S-adenosyl-L-methionine</keyword>
<evidence type="ECO:0000256" key="9">
    <source>
        <dbReference type="SAM" id="Coils"/>
    </source>
</evidence>
<comment type="catalytic activity">
    <reaction evidence="6">
        <text>arsenic triglutathione + [thioredoxin]-dithiol + S-adenosyl-L-methionine + 2 H2O = methylarsonous acid + [thioredoxin]-disulfide + 3 glutathione + S-adenosyl-L-homocysteine + H(+)</text>
        <dbReference type="Rhea" id="RHEA:69460"/>
        <dbReference type="Rhea" id="RHEA-COMP:10698"/>
        <dbReference type="Rhea" id="RHEA-COMP:10700"/>
        <dbReference type="ChEBI" id="CHEBI:15377"/>
        <dbReference type="ChEBI" id="CHEBI:15378"/>
        <dbReference type="ChEBI" id="CHEBI:17826"/>
        <dbReference type="ChEBI" id="CHEBI:29950"/>
        <dbReference type="ChEBI" id="CHEBI:50058"/>
        <dbReference type="ChEBI" id="CHEBI:57856"/>
        <dbReference type="ChEBI" id="CHEBI:57925"/>
        <dbReference type="ChEBI" id="CHEBI:59789"/>
        <dbReference type="ChEBI" id="CHEBI:183640"/>
        <dbReference type="EC" id="2.1.1.137"/>
    </reaction>
</comment>
<evidence type="ECO:0000256" key="6">
    <source>
        <dbReference type="ARBA" id="ARBA00047941"/>
    </source>
</evidence>
<evidence type="ECO:0000256" key="3">
    <source>
        <dbReference type="ARBA" id="ARBA00034487"/>
    </source>
</evidence>
<dbReference type="OrthoDB" id="10017101at2759"/>
<dbReference type="PROSITE" id="PS51257">
    <property type="entry name" value="PROKAR_LIPOPROTEIN"/>
    <property type="match status" value="1"/>
</dbReference>
<evidence type="ECO:0000256" key="2">
    <source>
        <dbReference type="ARBA" id="ARBA00022691"/>
    </source>
</evidence>
<accession>A0A022VTG7</accession>
<comment type="catalytic activity">
    <reaction evidence="8">
        <text>arsenic triglutathione + 3 [thioredoxin]-dithiol + 3 S-adenosyl-L-methionine = trimethylarsine + 3 [thioredoxin]-disulfide + 3 glutathione + 3 S-adenosyl-L-homocysteine + 3 H(+)</text>
        <dbReference type="Rhea" id="RHEA:69432"/>
        <dbReference type="Rhea" id="RHEA-COMP:10698"/>
        <dbReference type="Rhea" id="RHEA-COMP:10700"/>
        <dbReference type="ChEBI" id="CHEBI:15378"/>
        <dbReference type="ChEBI" id="CHEBI:27130"/>
        <dbReference type="ChEBI" id="CHEBI:29950"/>
        <dbReference type="ChEBI" id="CHEBI:50058"/>
        <dbReference type="ChEBI" id="CHEBI:57856"/>
        <dbReference type="ChEBI" id="CHEBI:57925"/>
        <dbReference type="ChEBI" id="CHEBI:59789"/>
        <dbReference type="ChEBI" id="CHEBI:183640"/>
        <dbReference type="EC" id="2.1.1.137"/>
    </reaction>
</comment>
<dbReference type="NCBIfam" id="NF008823">
    <property type="entry name" value="PRK11873.1"/>
    <property type="match status" value="1"/>
</dbReference>
<name>A0A022VTG7_TRIRU</name>
<dbReference type="PANTHER" id="PTHR43675:SF8">
    <property type="entry name" value="ARSENITE METHYLTRANSFERASE"/>
    <property type="match status" value="1"/>
</dbReference>
<protein>
    <recommendedName>
        <fullName evidence="5">Arsenite methyltransferase</fullName>
        <ecNumber evidence="4">2.1.1.137</ecNumber>
    </recommendedName>
</protein>
<evidence type="ECO:0000256" key="8">
    <source>
        <dbReference type="ARBA" id="ARBA00048428"/>
    </source>
</evidence>
<gene>
    <name evidence="11" type="ORF">H103_07208</name>
</gene>
<organism evidence="11">
    <name type="scientific">Trichophyton rubrum CBS 288.86</name>
    <dbReference type="NCBI Taxonomy" id="1215330"/>
    <lineage>
        <taxon>Eukaryota</taxon>
        <taxon>Fungi</taxon>
        <taxon>Dikarya</taxon>
        <taxon>Ascomycota</taxon>
        <taxon>Pezizomycotina</taxon>
        <taxon>Eurotiomycetes</taxon>
        <taxon>Eurotiomycetidae</taxon>
        <taxon>Onygenales</taxon>
        <taxon>Arthrodermataceae</taxon>
        <taxon>Trichophyton</taxon>
    </lineage>
</organism>
<dbReference type="InterPro" id="IPR029063">
    <property type="entry name" value="SAM-dependent_MTases_sf"/>
</dbReference>
<reference evidence="11" key="1">
    <citation type="submission" date="2014-02" db="EMBL/GenBank/DDBJ databases">
        <title>The Genome Sequence of Trichophyton rubrum (morphotype fischeri) CBS 288.86.</title>
        <authorList>
            <consortium name="The Broad Institute Genomics Platform"/>
            <person name="Cuomo C.A."/>
            <person name="White T.C."/>
            <person name="Graser Y."/>
            <person name="Martinez-Rossi N."/>
            <person name="Heitman J."/>
            <person name="Young S.K."/>
            <person name="Zeng Q."/>
            <person name="Gargeya S."/>
            <person name="Abouelleil A."/>
            <person name="Alvarado L."/>
            <person name="Chapman S.B."/>
            <person name="Gainer-Dewar J."/>
            <person name="Goldberg J."/>
            <person name="Griggs A."/>
            <person name="Gujja S."/>
            <person name="Hansen M."/>
            <person name="Howarth C."/>
            <person name="Imamovic A."/>
            <person name="Larimer J."/>
            <person name="Martinez D."/>
            <person name="Murphy C."/>
            <person name="Pearson M.D."/>
            <person name="Persinoti G."/>
            <person name="Poon T."/>
            <person name="Priest M."/>
            <person name="Roberts A.D."/>
            <person name="Saif S."/>
            <person name="Shea T.D."/>
            <person name="Sykes S.N."/>
            <person name="Wortman J."/>
            <person name="Nusbaum C."/>
            <person name="Birren B."/>
        </authorList>
    </citation>
    <scope>NUCLEOTIDE SEQUENCE [LARGE SCALE GENOMIC DNA]</scope>
    <source>
        <strain evidence="11">CBS 288.86</strain>
    </source>
</reference>
<dbReference type="Gene3D" id="3.40.50.150">
    <property type="entry name" value="Vaccinia Virus protein VP39"/>
    <property type="match status" value="1"/>
</dbReference>
<evidence type="ECO:0000259" key="10">
    <source>
        <dbReference type="Pfam" id="PF13847"/>
    </source>
</evidence>
<dbReference type="InterPro" id="IPR025714">
    <property type="entry name" value="Methyltranfer_dom"/>
</dbReference>
<evidence type="ECO:0000256" key="5">
    <source>
        <dbReference type="ARBA" id="ARBA00034545"/>
    </source>
</evidence>
<sequence length="310" mass="32816">MRTGVLFQLYLHSQATILTSSAGCSTGNMENQQVYNDVQKHYGLAARTSDDNAYSRKVAAAFGYSEEELANTPANANLGLSCGNPLALANLKEGECVIDLGSGAGFDVFLAAKAVGSTGKVIGVDMNKDMLERAKKNKEDAKAENVSFIDSQITAINLPDSVANCIISNCVVNLVPESEKQLVFNEMFRLLKPGGRVAISDILAKKPLPTEIRNSVALCVGCIAGASQVENYEKYLRKAGFDEVLIVDTKSNLNVYTTAKDDGQATSGCGPKSKPGCCSGGVVSADSAAEVANVDFNEWAGSFKIYAIKA</sequence>
<keyword evidence="9" id="KW-0175">Coiled coil</keyword>
<dbReference type="CDD" id="cd02440">
    <property type="entry name" value="AdoMet_MTases"/>
    <property type="match status" value="1"/>
</dbReference>
<dbReference type="EMBL" id="KK207908">
    <property type="protein sequence ID" value="EZF49229.1"/>
    <property type="molecule type" value="Genomic_DNA"/>
</dbReference>
<dbReference type="InterPro" id="IPR026669">
    <property type="entry name" value="Arsenite_MeTrfase-like"/>
</dbReference>
<evidence type="ECO:0000313" key="11">
    <source>
        <dbReference type="EMBL" id="EZF49229.1"/>
    </source>
</evidence>
<proteinExistence type="inferred from homology"/>
<evidence type="ECO:0000256" key="7">
    <source>
        <dbReference type="ARBA" id="ARBA00047943"/>
    </source>
</evidence>
<dbReference type="Pfam" id="PF13847">
    <property type="entry name" value="Methyltransf_31"/>
    <property type="match status" value="1"/>
</dbReference>
<dbReference type="GO" id="GO:0030791">
    <property type="term" value="F:arsenite methyltransferase activity"/>
    <property type="evidence" value="ECO:0007669"/>
    <property type="project" value="UniProtKB-EC"/>
</dbReference>
<dbReference type="HOGENOM" id="CLU_052868_3_1_1"/>
<dbReference type="SUPFAM" id="SSF53335">
    <property type="entry name" value="S-adenosyl-L-methionine-dependent methyltransferases"/>
    <property type="match status" value="1"/>
</dbReference>
<dbReference type="EC" id="2.1.1.137" evidence="4"/>
<feature type="coiled-coil region" evidence="9">
    <location>
        <begin position="124"/>
        <end position="151"/>
    </location>
</feature>
<dbReference type="PANTHER" id="PTHR43675">
    <property type="entry name" value="ARSENITE METHYLTRANSFERASE"/>
    <property type="match status" value="1"/>
</dbReference>
<keyword evidence="1" id="KW-0808">Transferase</keyword>
<dbReference type="Proteomes" id="UP000023758">
    <property type="component" value="Unassembled WGS sequence"/>
</dbReference>
<dbReference type="AlphaFoldDB" id="A0A022VTG7"/>
<evidence type="ECO:0000256" key="4">
    <source>
        <dbReference type="ARBA" id="ARBA00034521"/>
    </source>
</evidence>
<comment type="similarity">
    <text evidence="3">Belongs to the methyltransferase superfamily. Arsenite methyltransferase family.</text>
</comment>
<feature type="domain" description="Methyltransferase" evidence="10">
    <location>
        <begin position="92"/>
        <end position="240"/>
    </location>
</feature>
<comment type="catalytic activity">
    <reaction evidence="7">
        <text>arsenic triglutathione + 2 [thioredoxin]-dithiol + 2 S-adenosyl-L-methionine + H2O = dimethylarsinous acid + 2 [thioredoxin]-disulfide + 3 glutathione + 2 S-adenosyl-L-homocysteine + 2 H(+)</text>
        <dbReference type="Rhea" id="RHEA:69464"/>
        <dbReference type="Rhea" id="RHEA-COMP:10698"/>
        <dbReference type="Rhea" id="RHEA-COMP:10700"/>
        <dbReference type="ChEBI" id="CHEBI:15377"/>
        <dbReference type="ChEBI" id="CHEBI:15378"/>
        <dbReference type="ChEBI" id="CHEBI:23808"/>
        <dbReference type="ChEBI" id="CHEBI:29950"/>
        <dbReference type="ChEBI" id="CHEBI:50058"/>
        <dbReference type="ChEBI" id="CHEBI:57856"/>
        <dbReference type="ChEBI" id="CHEBI:57925"/>
        <dbReference type="ChEBI" id="CHEBI:59789"/>
        <dbReference type="ChEBI" id="CHEBI:183640"/>
        <dbReference type="EC" id="2.1.1.137"/>
    </reaction>
</comment>